<sequence>MKKFPAIILIPSLLSCSSTKKTSATQSSSMRATSHTVTTPDTLSIILPSHSLERTLVSGDSVSTLSCPTATSTATINHDGTLTHTLKTNNNPVSVPILTTTTTTDTTITTNSGTSHDTSSTSPFSHAAWPLCLAVLLIVIIMKCR</sequence>
<dbReference type="EMBL" id="SSTG01000099">
    <property type="protein sequence ID" value="THG47068.1"/>
    <property type="molecule type" value="Genomic_DNA"/>
</dbReference>
<dbReference type="Proteomes" id="UP000305401">
    <property type="component" value="Unassembled WGS sequence"/>
</dbReference>
<reference evidence="1" key="1">
    <citation type="submission" date="2019-04" db="EMBL/GenBank/DDBJ databases">
        <title>Microbes associate with the intestines of laboratory mice.</title>
        <authorList>
            <person name="Navarre W."/>
            <person name="Wong E."/>
            <person name="Huang K.C."/>
            <person name="Tropini C."/>
            <person name="Ng K."/>
            <person name="Yu B."/>
        </authorList>
    </citation>
    <scope>NUCLEOTIDE SEQUENCE</scope>
    <source>
        <strain evidence="1">NM86_A22</strain>
    </source>
</reference>
<protein>
    <submittedName>
        <fullName evidence="1">Uncharacterized protein</fullName>
    </submittedName>
</protein>
<proteinExistence type="predicted"/>
<comment type="caution">
    <text evidence="1">The sequence shown here is derived from an EMBL/GenBank/DDBJ whole genome shotgun (WGS) entry which is preliminary data.</text>
</comment>
<organism evidence="1 2">
    <name type="scientific">Muribaculum caecicola</name>
    <dbReference type="NCBI Taxonomy" id="3038144"/>
    <lineage>
        <taxon>Bacteria</taxon>
        <taxon>Pseudomonadati</taxon>
        <taxon>Bacteroidota</taxon>
        <taxon>Bacteroidia</taxon>
        <taxon>Bacteroidales</taxon>
        <taxon>Muribaculaceae</taxon>
        <taxon>Muribaculum</taxon>
    </lineage>
</organism>
<evidence type="ECO:0000313" key="2">
    <source>
        <dbReference type="Proteomes" id="UP000305401"/>
    </source>
</evidence>
<gene>
    <name evidence="1" type="ORF">E5990_07840</name>
</gene>
<evidence type="ECO:0000313" key="1">
    <source>
        <dbReference type="EMBL" id="THG47068.1"/>
    </source>
</evidence>
<accession>A0AC61S4B6</accession>
<keyword evidence="2" id="KW-1185">Reference proteome</keyword>
<name>A0AC61S4B6_9BACT</name>